<gene>
    <name evidence="1" type="ORF">BDN72DRAFT_899339</name>
</gene>
<dbReference type="EMBL" id="ML208388">
    <property type="protein sequence ID" value="TFK66985.1"/>
    <property type="molecule type" value="Genomic_DNA"/>
</dbReference>
<name>A0ACD3AMI3_9AGAR</name>
<organism evidence="1 2">
    <name type="scientific">Pluteus cervinus</name>
    <dbReference type="NCBI Taxonomy" id="181527"/>
    <lineage>
        <taxon>Eukaryota</taxon>
        <taxon>Fungi</taxon>
        <taxon>Dikarya</taxon>
        <taxon>Basidiomycota</taxon>
        <taxon>Agaricomycotina</taxon>
        <taxon>Agaricomycetes</taxon>
        <taxon>Agaricomycetidae</taxon>
        <taxon>Agaricales</taxon>
        <taxon>Pluteineae</taxon>
        <taxon>Pluteaceae</taxon>
        <taxon>Pluteus</taxon>
    </lineage>
</organism>
<accession>A0ACD3AMI3</accession>
<sequence length="618" mass="68408">MPPKRRPEPTTDEETINIKPSPKQVKQKNQGSAGKQKRRASPEDDSDDVVIVGEVKDISPSKTSRSGGHGKGVARVNIANEDVDDDDAVFGYSTKEHVSVPNDTPALLATLVAERFRKAHEKLHKNKKNDDEFTLPIEWDDSDSQEVNNKPKSKVLKALDAAASRHNPSVGVANKKLTSFTQDVEDDEQESSPSSKVVKANPSIANKRTPAVRLDAAGSRHNPSVGVANKKLTSFTQDFEDDEQESSPSSKVIKANPSIAIKKTPAVKADDDEDDVESSTGSPEVRRQVAIDWEKRFALYEARQAAAREKAVKETAKGEPVMDAKWQHQMMEGMYDRLPHLAKLNWVVRYKQPANEPVPLATISWDDVLAVADFEDVKNILLGLGFIREGRFVNTARVDPRILGQNVLDKSVRLSFRDGTKESPICIMIASIAESFIVGYHVVWGKRVHGIRASFYPQEIRRDFTVWGEALRFRVVTGNMDEQGTLEFLGRSQGAASSSPRKSNSNHTYATTYSSLEPDVLDTTSYTSKAVEGFPWDRAYEDPIPIFDGVASTGNAFDFSTTAFENLKNRSLWRSGEEDIPDNSIVAVGYTLSTWGDGEVKRLNSNLVFAIVLHVPTD</sequence>
<dbReference type="Proteomes" id="UP000308600">
    <property type="component" value="Unassembled WGS sequence"/>
</dbReference>
<reference evidence="1 2" key="1">
    <citation type="journal article" date="2019" name="Nat. Ecol. Evol.">
        <title>Megaphylogeny resolves global patterns of mushroom evolution.</title>
        <authorList>
            <person name="Varga T."/>
            <person name="Krizsan K."/>
            <person name="Foldi C."/>
            <person name="Dima B."/>
            <person name="Sanchez-Garcia M."/>
            <person name="Sanchez-Ramirez S."/>
            <person name="Szollosi G.J."/>
            <person name="Szarkandi J.G."/>
            <person name="Papp V."/>
            <person name="Albert L."/>
            <person name="Andreopoulos W."/>
            <person name="Angelini C."/>
            <person name="Antonin V."/>
            <person name="Barry K.W."/>
            <person name="Bougher N.L."/>
            <person name="Buchanan P."/>
            <person name="Buyck B."/>
            <person name="Bense V."/>
            <person name="Catcheside P."/>
            <person name="Chovatia M."/>
            <person name="Cooper J."/>
            <person name="Damon W."/>
            <person name="Desjardin D."/>
            <person name="Finy P."/>
            <person name="Geml J."/>
            <person name="Haridas S."/>
            <person name="Hughes K."/>
            <person name="Justo A."/>
            <person name="Karasinski D."/>
            <person name="Kautmanova I."/>
            <person name="Kiss B."/>
            <person name="Kocsube S."/>
            <person name="Kotiranta H."/>
            <person name="LaButti K.M."/>
            <person name="Lechner B.E."/>
            <person name="Liimatainen K."/>
            <person name="Lipzen A."/>
            <person name="Lukacs Z."/>
            <person name="Mihaltcheva S."/>
            <person name="Morgado L.N."/>
            <person name="Niskanen T."/>
            <person name="Noordeloos M.E."/>
            <person name="Ohm R.A."/>
            <person name="Ortiz-Santana B."/>
            <person name="Ovrebo C."/>
            <person name="Racz N."/>
            <person name="Riley R."/>
            <person name="Savchenko A."/>
            <person name="Shiryaev A."/>
            <person name="Soop K."/>
            <person name="Spirin V."/>
            <person name="Szebenyi C."/>
            <person name="Tomsovsky M."/>
            <person name="Tulloss R.E."/>
            <person name="Uehling J."/>
            <person name="Grigoriev I.V."/>
            <person name="Vagvolgyi C."/>
            <person name="Papp T."/>
            <person name="Martin F.M."/>
            <person name="Miettinen O."/>
            <person name="Hibbett D.S."/>
            <person name="Nagy L.G."/>
        </authorList>
    </citation>
    <scope>NUCLEOTIDE SEQUENCE [LARGE SCALE GENOMIC DNA]</scope>
    <source>
        <strain evidence="1 2">NL-1719</strain>
    </source>
</reference>
<protein>
    <submittedName>
        <fullName evidence="1">Uncharacterized protein</fullName>
    </submittedName>
</protein>
<evidence type="ECO:0000313" key="2">
    <source>
        <dbReference type="Proteomes" id="UP000308600"/>
    </source>
</evidence>
<proteinExistence type="predicted"/>
<keyword evidence="2" id="KW-1185">Reference proteome</keyword>
<evidence type="ECO:0000313" key="1">
    <source>
        <dbReference type="EMBL" id="TFK66985.1"/>
    </source>
</evidence>